<proteinExistence type="predicted"/>
<gene>
    <name evidence="2" type="ORF">MmiHf6_08750</name>
</gene>
<dbReference type="Proteomes" id="UP001302978">
    <property type="component" value="Chromosome"/>
</dbReference>
<evidence type="ECO:0000313" key="2">
    <source>
        <dbReference type="EMBL" id="WNY23566.1"/>
    </source>
</evidence>
<keyword evidence="3" id="KW-1185">Reference proteome</keyword>
<feature type="region of interest" description="Disordered" evidence="1">
    <location>
        <begin position="1"/>
        <end position="34"/>
    </location>
</feature>
<sequence length="120" mass="11890">MRRLARGGSAGAAARSEQRLGQSGNGNGNLIGSGNKNLIGGGNGNLIGGGNGNLIGSGNRNLIGGGNGNLIGGGNGNLIGGGTFANANGFLKKEQMQAVTQTVSAAATQTAPQWQRKQFR</sequence>
<name>A0AA96V8V9_9EURY</name>
<dbReference type="SUPFAM" id="SSF69349">
    <property type="entry name" value="Phage fibre proteins"/>
    <property type="match status" value="1"/>
</dbReference>
<evidence type="ECO:0000256" key="1">
    <source>
        <dbReference type="SAM" id="MobiDB-lite"/>
    </source>
</evidence>
<reference evidence="2 3" key="1">
    <citation type="submission" date="2023-07" db="EMBL/GenBank/DDBJ databases">
        <title>Closed genoem sequence of Methanomicrococcus sp. Hf6.</title>
        <authorList>
            <person name="Poehlein A."/>
            <person name="Protasov E."/>
            <person name="Platt K."/>
            <person name="Reeh H."/>
            <person name="Daniel R."/>
            <person name="Brune A."/>
        </authorList>
    </citation>
    <scope>NUCLEOTIDE SEQUENCE [LARGE SCALE GENOMIC DNA]</scope>
    <source>
        <strain evidence="2 3">Hf6</strain>
    </source>
</reference>
<accession>A0AA96V8V9</accession>
<evidence type="ECO:0000313" key="3">
    <source>
        <dbReference type="Proteomes" id="UP001302978"/>
    </source>
</evidence>
<protein>
    <submittedName>
        <fullName evidence="2">Uncharacterized protein</fullName>
    </submittedName>
</protein>
<dbReference type="EMBL" id="CP131059">
    <property type="protein sequence ID" value="WNY23566.1"/>
    <property type="molecule type" value="Genomic_DNA"/>
</dbReference>
<dbReference type="KEGG" id="mehf:MmiHf6_08750"/>
<dbReference type="AlphaFoldDB" id="A0AA96V8V9"/>
<organism evidence="2 3">
    <name type="scientific">Methanimicrococcus hongohii</name>
    <dbReference type="NCBI Taxonomy" id="3028295"/>
    <lineage>
        <taxon>Archaea</taxon>
        <taxon>Methanobacteriati</taxon>
        <taxon>Methanobacteriota</taxon>
        <taxon>Stenosarchaea group</taxon>
        <taxon>Methanomicrobia</taxon>
        <taxon>Methanosarcinales</taxon>
        <taxon>Methanosarcinaceae</taxon>
        <taxon>Methanimicrococcus</taxon>
    </lineage>
</organism>